<evidence type="ECO:0000313" key="1">
    <source>
        <dbReference type="EMBL" id="QXO15646.1"/>
    </source>
</evidence>
<keyword evidence="2" id="KW-1185">Reference proteome</keyword>
<proteinExistence type="predicted"/>
<dbReference type="RefSeq" id="WP_218561616.1">
    <property type="nucleotide sequence ID" value="NZ_CP076642.1"/>
</dbReference>
<organism evidence="1 2">
    <name type="scientific">Vibrio ostreae</name>
    <dbReference type="NCBI Taxonomy" id="2841925"/>
    <lineage>
        <taxon>Bacteria</taxon>
        <taxon>Pseudomonadati</taxon>
        <taxon>Pseudomonadota</taxon>
        <taxon>Gammaproteobacteria</taxon>
        <taxon>Vibrionales</taxon>
        <taxon>Vibrionaceae</taxon>
        <taxon>Vibrio</taxon>
    </lineage>
</organism>
<dbReference type="EMBL" id="CP076642">
    <property type="protein sequence ID" value="QXO15646.1"/>
    <property type="molecule type" value="Genomic_DNA"/>
</dbReference>
<accession>A0A975YLP5</accession>
<sequence length="132" mass="15489">MIRVFMEEGPDAIGDPSPLTLEGIIEEHCAAHEIQRDEFSSATRFWWYINGTMLGIWRTNYEMSRLKRRPDDFPEVAEWSKPLPEEQWKKPSAELNYVNDMLARNEYAQGHTIFSIGDACSRYMEAWQEKQA</sequence>
<name>A0A975YLP5_9VIBR</name>
<evidence type="ECO:0000313" key="2">
    <source>
        <dbReference type="Proteomes" id="UP000694232"/>
    </source>
</evidence>
<dbReference type="AlphaFoldDB" id="A0A975YLP5"/>
<gene>
    <name evidence="1" type="ORF">KNV97_04335</name>
</gene>
<reference evidence="1" key="1">
    <citation type="submission" date="2021-06" db="EMBL/GenBank/DDBJ databases">
        <title>Vibrio nov. sp., novel gut bacterium isolated from Yellow Sea oyster.</title>
        <authorList>
            <person name="Muhammad N."/>
            <person name="Nguyen T.H."/>
            <person name="Lee Y.-J."/>
            <person name="Ko J."/>
            <person name="Kim S.-G."/>
        </authorList>
    </citation>
    <scope>NUCLEOTIDE SEQUENCE</scope>
    <source>
        <strain evidence="1">OG9-811</strain>
    </source>
</reference>
<dbReference type="KEGG" id="vos:KNV97_04335"/>
<protein>
    <submittedName>
        <fullName evidence="1">Uncharacterized protein</fullName>
    </submittedName>
</protein>
<dbReference type="Proteomes" id="UP000694232">
    <property type="component" value="Chromosome 2"/>
</dbReference>